<keyword evidence="7 12" id="KW-0067">ATP-binding</keyword>
<dbReference type="PROSITE" id="PS00211">
    <property type="entry name" value="ABC_TRANSPORTER_1"/>
    <property type="match status" value="1"/>
</dbReference>
<keyword evidence="3" id="KW-0813">Transport</keyword>
<dbReference type="Pfam" id="PF00005">
    <property type="entry name" value="ABC_tran"/>
    <property type="match status" value="2"/>
</dbReference>
<keyword evidence="13" id="KW-1185">Reference proteome</keyword>
<dbReference type="EMBL" id="BKAR01000011">
    <property type="protein sequence ID" value="GEP84490.1"/>
    <property type="molecule type" value="Genomic_DNA"/>
</dbReference>
<dbReference type="PANTHER" id="PTHR43553">
    <property type="entry name" value="HEAVY METAL TRANSPORTER"/>
    <property type="match status" value="1"/>
</dbReference>
<organism evidence="12 13">
    <name type="scientific">Staphylococcus piscifermentans</name>
    <dbReference type="NCBI Taxonomy" id="70258"/>
    <lineage>
        <taxon>Bacteria</taxon>
        <taxon>Bacillati</taxon>
        <taxon>Bacillota</taxon>
        <taxon>Bacilli</taxon>
        <taxon>Bacillales</taxon>
        <taxon>Staphylococcaceae</taxon>
        <taxon>Staphylococcus</taxon>
    </lineage>
</organism>
<evidence type="ECO:0000256" key="10">
    <source>
        <dbReference type="ARBA" id="ARBA00025157"/>
    </source>
</evidence>
<evidence type="ECO:0000259" key="11">
    <source>
        <dbReference type="PROSITE" id="PS50893"/>
    </source>
</evidence>
<keyword evidence="8" id="KW-1278">Translocase</keyword>
<dbReference type="InterPro" id="IPR015856">
    <property type="entry name" value="ABC_transpr_CbiO/EcfA_su"/>
</dbReference>
<evidence type="ECO:0000256" key="9">
    <source>
        <dbReference type="ARBA" id="ARBA00023136"/>
    </source>
</evidence>
<keyword evidence="9" id="KW-0472">Membrane</keyword>
<dbReference type="CDD" id="cd03225">
    <property type="entry name" value="ABC_cobalt_CbiO_domain1"/>
    <property type="match status" value="1"/>
</dbReference>
<dbReference type="InterPro" id="IPR027417">
    <property type="entry name" value="P-loop_NTPase"/>
</dbReference>
<dbReference type="AlphaFoldDB" id="A0A239TJN3"/>
<dbReference type="OrthoDB" id="501320at2"/>
<accession>A0A239TJN3</accession>
<proteinExistence type="inferred from homology"/>
<comment type="caution">
    <text evidence="12">The sequence shown here is derived from an EMBL/GenBank/DDBJ whole genome shotgun (WGS) entry which is preliminary data.</text>
</comment>
<gene>
    <name evidence="12" type="ORF">SPI02_10750</name>
</gene>
<evidence type="ECO:0000256" key="8">
    <source>
        <dbReference type="ARBA" id="ARBA00022967"/>
    </source>
</evidence>
<name>A0A239TJN3_9STAP</name>
<evidence type="ECO:0000256" key="5">
    <source>
        <dbReference type="ARBA" id="ARBA00022737"/>
    </source>
</evidence>
<dbReference type="GO" id="GO:0042626">
    <property type="term" value="F:ATPase-coupled transmembrane transporter activity"/>
    <property type="evidence" value="ECO:0007669"/>
    <property type="project" value="TreeGrafter"/>
</dbReference>
<feature type="domain" description="ABC transporter" evidence="11">
    <location>
        <begin position="2"/>
        <end position="240"/>
    </location>
</feature>
<dbReference type="InterPro" id="IPR050095">
    <property type="entry name" value="ECF_ABC_transporter_ATP-bd"/>
</dbReference>
<dbReference type="RefSeq" id="WP_095103232.1">
    <property type="nucleotide sequence ID" value="NZ_BKAR01000011.1"/>
</dbReference>
<evidence type="ECO:0000256" key="6">
    <source>
        <dbReference type="ARBA" id="ARBA00022741"/>
    </source>
</evidence>
<dbReference type="SUPFAM" id="SSF52540">
    <property type="entry name" value="P-loop containing nucleoside triphosphate hydrolases"/>
    <property type="match status" value="2"/>
</dbReference>
<dbReference type="InterPro" id="IPR003593">
    <property type="entry name" value="AAA+_ATPase"/>
</dbReference>
<dbReference type="SMART" id="SM00382">
    <property type="entry name" value="AAA"/>
    <property type="match status" value="2"/>
</dbReference>
<evidence type="ECO:0000256" key="4">
    <source>
        <dbReference type="ARBA" id="ARBA00022475"/>
    </source>
</evidence>
<dbReference type="GO" id="GO:0043190">
    <property type="term" value="C:ATP-binding cassette (ABC) transporter complex"/>
    <property type="evidence" value="ECO:0007669"/>
    <property type="project" value="TreeGrafter"/>
</dbReference>
<evidence type="ECO:0000256" key="7">
    <source>
        <dbReference type="ARBA" id="ARBA00022840"/>
    </source>
</evidence>
<reference evidence="12 13" key="1">
    <citation type="submission" date="2019-07" db="EMBL/GenBank/DDBJ databases">
        <title>Whole genome shotgun sequence of Staphylococcus piscifermentans NBRC 109625.</title>
        <authorList>
            <person name="Hosoyama A."/>
            <person name="Uohara A."/>
            <person name="Ohji S."/>
            <person name="Ichikawa N."/>
        </authorList>
    </citation>
    <scope>NUCLEOTIDE SEQUENCE [LARGE SCALE GENOMIC DNA]</scope>
    <source>
        <strain evidence="12 13">NBRC 109625</strain>
    </source>
</reference>
<evidence type="ECO:0000256" key="2">
    <source>
        <dbReference type="ARBA" id="ARBA00005417"/>
    </source>
</evidence>
<evidence type="ECO:0000313" key="13">
    <source>
        <dbReference type="Proteomes" id="UP000321736"/>
    </source>
</evidence>
<evidence type="ECO:0000313" key="12">
    <source>
        <dbReference type="EMBL" id="GEP84490.1"/>
    </source>
</evidence>
<comment type="function">
    <text evidence="10">Probably part of an ABC transporter complex. Responsible for energy coupling to the transport system.</text>
</comment>
<dbReference type="Gene3D" id="3.40.50.300">
    <property type="entry name" value="P-loop containing nucleotide triphosphate hydrolases"/>
    <property type="match status" value="2"/>
</dbReference>
<protein>
    <submittedName>
        <fullName evidence="12">ABC transporter ATP-binding protein</fullName>
    </submittedName>
</protein>
<evidence type="ECO:0000256" key="1">
    <source>
        <dbReference type="ARBA" id="ARBA00004202"/>
    </source>
</evidence>
<feature type="domain" description="ABC transporter" evidence="11">
    <location>
        <begin position="262"/>
        <end position="487"/>
    </location>
</feature>
<keyword evidence="4" id="KW-1003">Cell membrane</keyword>
<sequence>MIKLNNVNFSYQEGQKILKNINLQIESGKLIVLAGKSGCGKTTLLKILNGLIPHFIPGTIEGNVTINEKDIRELTFSDISMITGTVFQNPKAQFFCMNSTNELAFESENNGMDPVLIREQIEKCSEKMNISHLLNKNLSKLSGGQKQIIACASISILSHDIILLDEPTANLDFQAIQKIKELITVWKREGKTIIVAEHRLSYLINLLDQLIILENGEITNILTHNEVATMTNKQFNEAGLRSPWAPVLTIDNNEENHSNDYIEFENIKFKYKYTEDNILDIPFLKIPKGKVTALIGNNGCGKSTLAKYLAGLEKNYLRKFFFLNTRSLIAKEVFMVFQDVNNQLSANTVLSEWEICSKKCEDFERESTQLLKELNLEINQEMNPQNLSGGEKQRVAIGEGVIAQSEILILDEPTSGLDYFNMIRIVEVIKKLMKNKKFTVLLITHDYDFLLRLANEVVVIENGRVSDQFELNYNAVSKATLYFKGSEFKIE</sequence>
<dbReference type="InterPro" id="IPR017871">
    <property type="entry name" value="ABC_transporter-like_CS"/>
</dbReference>
<evidence type="ECO:0000256" key="3">
    <source>
        <dbReference type="ARBA" id="ARBA00022448"/>
    </source>
</evidence>
<dbReference type="PANTHER" id="PTHR43553:SF23">
    <property type="entry name" value="ABC TRANSPORTER ATP-BINDING COMPONENT"/>
    <property type="match status" value="1"/>
</dbReference>
<dbReference type="GO" id="GO:0005524">
    <property type="term" value="F:ATP binding"/>
    <property type="evidence" value="ECO:0007669"/>
    <property type="project" value="UniProtKB-KW"/>
</dbReference>
<dbReference type="PROSITE" id="PS50893">
    <property type="entry name" value="ABC_TRANSPORTER_2"/>
    <property type="match status" value="2"/>
</dbReference>
<dbReference type="InterPro" id="IPR003439">
    <property type="entry name" value="ABC_transporter-like_ATP-bd"/>
</dbReference>
<dbReference type="GO" id="GO:0016887">
    <property type="term" value="F:ATP hydrolysis activity"/>
    <property type="evidence" value="ECO:0007669"/>
    <property type="project" value="InterPro"/>
</dbReference>
<keyword evidence="5" id="KW-0677">Repeat</keyword>
<keyword evidence="6" id="KW-0547">Nucleotide-binding</keyword>
<dbReference type="Proteomes" id="UP000321736">
    <property type="component" value="Unassembled WGS sequence"/>
</dbReference>
<comment type="similarity">
    <text evidence="2">Belongs to the ABC transporter superfamily.</text>
</comment>
<comment type="subcellular location">
    <subcellularLocation>
        <location evidence="1">Cell membrane</location>
        <topology evidence="1">Peripheral membrane protein</topology>
    </subcellularLocation>
</comment>